<keyword evidence="9 11" id="KW-0472">Membrane</keyword>
<dbReference type="GO" id="GO:0006754">
    <property type="term" value="P:ATP biosynthetic process"/>
    <property type="evidence" value="ECO:0007669"/>
    <property type="project" value="UniProtKB-KW"/>
</dbReference>
<keyword evidence="5 11" id="KW-0812">Transmembrane</keyword>
<evidence type="ECO:0000256" key="4">
    <source>
        <dbReference type="ARBA" id="ARBA00022547"/>
    </source>
</evidence>
<keyword evidence="12" id="KW-0496">Mitochondrion</keyword>
<evidence type="ECO:0000256" key="1">
    <source>
        <dbReference type="ARBA" id="ARBA00004141"/>
    </source>
</evidence>
<dbReference type="Gene3D" id="1.20.120.220">
    <property type="entry name" value="ATP synthase, F0 complex, subunit A"/>
    <property type="match status" value="1"/>
</dbReference>
<comment type="similarity">
    <text evidence="2">Belongs to the ATPase A chain family.</text>
</comment>
<evidence type="ECO:0000256" key="3">
    <source>
        <dbReference type="ARBA" id="ARBA00022448"/>
    </source>
</evidence>
<name>A0A499VQ72_BENSE</name>
<sequence length="169" mass="18845">MLNNTGLNFFKLNLVHLVDSLSSLYSIFCLTLCSLFLFLRVPYLYNVLDFAGLVIIIIFPLFLTIFFNRIFSGLNLFFSSLLPPGTPLGIAPCVCLAETISYIVRPAVLNLRPFLNITIGSLAGASIGGMVMGNNLLLLFLILLFFYEVFVALVHWFIVVNILGFSINH</sequence>
<keyword evidence="7 11" id="KW-1133">Transmembrane helix</keyword>
<evidence type="ECO:0000256" key="2">
    <source>
        <dbReference type="ARBA" id="ARBA00006810"/>
    </source>
</evidence>
<keyword evidence="6" id="KW-0375">Hydrogen ion transport</keyword>
<dbReference type="GO" id="GO:1902600">
    <property type="term" value="P:proton transmembrane transport"/>
    <property type="evidence" value="ECO:0007669"/>
    <property type="project" value="UniProtKB-KW"/>
</dbReference>
<evidence type="ECO:0000256" key="7">
    <source>
        <dbReference type="ARBA" id="ARBA00022989"/>
    </source>
</evidence>
<geneLocation type="mitochondrion" evidence="12"/>
<feature type="transmembrane region" description="Helical" evidence="11">
    <location>
        <begin position="138"/>
        <end position="163"/>
    </location>
</feature>
<comment type="subcellular location">
    <subcellularLocation>
        <location evidence="1">Membrane</location>
        <topology evidence="1">Multi-pass membrane protein</topology>
    </subcellularLocation>
</comment>
<proteinExistence type="inferred from homology"/>
<dbReference type="SUPFAM" id="SSF81336">
    <property type="entry name" value="F1F0 ATP synthase subunit A"/>
    <property type="match status" value="1"/>
</dbReference>
<keyword evidence="8" id="KW-0406">Ion transport</keyword>
<dbReference type="EMBL" id="AP019645">
    <property type="protein sequence ID" value="BBJ70701.1"/>
    <property type="molecule type" value="Genomic_DNA"/>
</dbReference>
<organism evidence="12">
    <name type="scientific">Benedenia seriolae</name>
    <name type="common">Skin fluke</name>
    <dbReference type="NCBI Taxonomy" id="160838"/>
    <lineage>
        <taxon>Eukaryota</taxon>
        <taxon>Metazoa</taxon>
        <taxon>Spiralia</taxon>
        <taxon>Lophotrochozoa</taxon>
        <taxon>Platyhelminthes</taxon>
        <taxon>Monogenea</taxon>
        <taxon>Monopisthocotylea</taxon>
        <taxon>Capsalidea</taxon>
        <taxon>Capsalidae</taxon>
        <taxon>Benedenia</taxon>
    </lineage>
</organism>
<feature type="transmembrane region" description="Helical" evidence="11">
    <location>
        <begin position="20"/>
        <end position="39"/>
    </location>
</feature>
<evidence type="ECO:0000256" key="9">
    <source>
        <dbReference type="ARBA" id="ARBA00023136"/>
    </source>
</evidence>
<gene>
    <name evidence="12" type="primary">ATP6</name>
</gene>
<keyword evidence="4" id="KW-0138">CF(0)</keyword>
<evidence type="ECO:0000256" key="5">
    <source>
        <dbReference type="ARBA" id="ARBA00022692"/>
    </source>
</evidence>
<evidence type="ECO:0000256" key="6">
    <source>
        <dbReference type="ARBA" id="ARBA00022781"/>
    </source>
</evidence>
<dbReference type="GO" id="GO:0045259">
    <property type="term" value="C:proton-transporting ATP synthase complex"/>
    <property type="evidence" value="ECO:0007669"/>
    <property type="project" value="UniProtKB-KW"/>
</dbReference>
<evidence type="ECO:0000256" key="11">
    <source>
        <dbReference type="SAM" id="Phobius"/>
    </source>
</evidence>
<feature type="transmembrane region" description="Helical" evidence="11">
    <location>
        <begin position="87"/>
        <end position="104"/>
    </location>
</feature>
<evidence type="ECO:0000256" key="10">
    <source>
        <dbReference type="ARBA" id="ARBA00023310"/>
    </source>
</evidence>
<keyword evidence="3" id="KW-0813">Transport</keyword>
<keyword evidence="10" id="KW-0066">ATP synthesis</keyword>
<accession>A0A499VQ72</accession>
<protein>
    <submittedName>
        <fullName evidence="12">ATP synthase F0 subunit 6</fullName>
    </submittedName>
</protein>
<reference evidence="12" key="1">
    <citation type="journal article" date="2019" name="Fish Pathol.">
        <title>Phylogenetic Analysis with Complete Mitochondrial Genome Sequences of Benedenia seriolae Specimens Derived from Japanese Seriola spp.</title>
        <authorList>
            <person name="Kawato S."/>
            <person name="Kobayashi K."/>
            <person name="Shirakashi S."/>
            <person name="Yanagi M."/>
            <person name="Fukuda Y."/>
            <person name="Yamashita H."/>
            <person name="Nozaki R."/>
            <person name="Hirono I."/>
            <person name="Kondo H."/>
        </authorList>
    </citation>
    <scope>NUCLEOTIDE SEQUENCE</scope>
    <source>
        <strain evidence="12">Shirahama02</strain>
    </source>
</reference>
<dbReference type="InterPro" id="IPR035908">
    <property type="entry name" value="F0_ATP_A_sf"/>
</dbReference>
<feature type="transmembrane region" description="Helical" evidence="11">
    <location>
        <begin position="113"/>
        <end position="132"/>
    </location>
</feature>
<evidence type="ECO:0000313" key="12">
    <source>
        <dbReference type="EMBL" id="BBJ70701.1"/>
    </source>
</evidence>
<feature type="transmembrane region" description="Helical" evidence="11">
    <location>
        <begin position="46"/>
        <end position="67"/>
    </location>
</feature>
<dbReference type="AlphaFoldDB" id="A0A499VQ72"/>
<evidence type="ECO:0000256" key="8">
    <source>
        <dbReference type="ARBA" id="ARBA00023065"/>
    </source>
</evidence>